<reference evidence="1 2" key="1">
    <citation type="journal article" date="2015" name="Genome Biol. Evol.">
        <title>The genome of winter moth (Operophtera brumata) provides a genomic perspective on sexual dimorphism and phenology.</title>
        <authorList>
            <person name="Derks M.F."/>
            <person name="Smit S."/>
            <person name="Salis L."/>
            <person name="Schijlen E."/>
            <person name="Bossers A."/>
            <person name="Mateman C."/>
            <person name="Pijl A.S."/>
            <person name="de Ridder D."/>
            <person name="Groenen M.A."/>
            <person name="Visser M.E."/>
            <person name="Megens H.J."/>
        </authorList>
    </citation>
    <scope>NUCLEOTIDE SEQUENCE [LARGE SCALE GENOMIC DNA]</scope>
    <source>
        <strain evidence="1">WM2013NL</strain>
        <tissue evidence="1">Head and thorax</tissue>
    </source>
</reference>
<comment type="caution">
    <text evidence="1">The sequence shown here is derived from an EMBL/GenBank/DDBJ whole genome shotgun (WGS) entry which is preliminary data.</text>
</comment>
<gene>
    <name evidence="1" type="ORF">OBRU01_11225</name>
</gene>
<evidence type="ECO:0000313" key="2">
    <source>
        <dbReference type="Proteomes" id="UP000037510"/>
    </source>
</evidence>
<proteinExistence type="predicted"/>
<dbReference type="Proteomes" id="UP000037510">
    <property type="component" value="Unassembled WGS sequence"/>
</dbReference>
<protein>
    <submittedName>
        <fullName evidence="1">COMM domain-containing protein</fullName>
    </submittedName>
</protein>
<accession>A0A0L7LCJ1</accession>
<evidence type="ECO:0000313" key="1">
    <source>
        <dbReference type="EMBL" id="KOB73129.1"/>
    </source>
</evidence>
<dbReference type="AlphaFoldDB" id="A0A0L7LCJ1"/>
<sequence length="79" mass="8494">MTNALIAKLISDCPLAPPADGLPPSHTELEHQAALSAHTDNSHHLAELSTDSMYAHIPAHLRVKPALAGLTWKIDLSLR</sequence>
<dbReference type="EMBL" id="JTDY01001699">
    <property type="protein sequence ID" value="KOB73129.1"/>
    <property type="molecule type" value="Genomic_DNA"/>
</dbReference>
<organism evidence="1 2">
    <name type="scientific">Operophtera brumata</name>
    <name type="common">Winter moth</name>
    <name type="synonym">Phalaena brumata</name>
    <dbReference type="NCBI Taxonomy" id="104452"/>
    <lineage>
        <taxon>Eukaryota</taxon>
        <taxon>Metazoa</taxon>
        <taxon>Ecdysozoa</taxon>
        <taxon>Arthropoda</taxon>
        <taxon>Hexapoda</taxon>
        <taxon>Insecta</taxon>
        <taxon>Pterygota</taxon>
        <taxon>Neoptera</taxon>
        <taxon>Endopterygota</taxon>
        <taxon>Lepidoptera</taxon>
        <taxon>Glossata</taxon>
        <taxon>Ditrysia</taxon>
        <taxon>Geometroidea</taxon>
        <taxon>Geometridae</taxon>
        <taxon>Larentiinae</taxon>
        <taxon>Operophtera</taxon>
    </lineage>
</organism>
<keyword evidence="2" id="KW-1185">Reference proteome</keyword>
<name>A0A0L7LCJ1_OPEBR</name>